<dbReference type="AlphaFoldDB" id="A0A399F5H5"/>
<evidence type="ECO:0000256" key="1">
    <source>
        <dbReference type="PIRNR" id="PIRNR006221"/>
    </source>
</evidence>
<dbReference type="InterPro" id="IPR011009">
    <property type="entry name" value="Kinase-like_dom_sf"/>
</dbReference>
<gene>
    <name evidence="2" type="ORF">Mterra_00324</name>
</gene>
<keyword evidence="1 2" id="KW-0418">Kinase</keyword>
<evidence type="ECO:0000313" key="3">
    <source>
        <dbReference type="Proteomes" id="UP000265715"/>
    </source>
</evidence>
<dbReference type="PIRSF" id="PIRSF006221">
    <property type="entry name" value="Ketosamine-3-kinase"/>
    <property type="match status" value="1"/>
</dbReference>
<dbReference type="OrthoDB" id="5291879at2"/>
<organism evidence="2 3">
    <name type="scientific">Calidithermus terrae</name>
    <dbReference type="NCBI Taxonomy" id="1408545"/>
    <lineage>
        <taxon>Bacteria</taxon>
        <taxon>Thermotogati</taxon>
        <taxon>Deinococcota</taxon>
        <taxon>Deinococci</taxon>
        <taxon>Thermales</taxon>
        <taxon>Thermaceae</taxon>
        <taxon>Calidithermus</taxon>
    </lineage>
</organism>
<dbReference type="SUPFAM" id="SSF56112">
    <property type="entry name" value="Protein kinase-like (PK-like)"/>
    <property type="match status" value="1"/>
</dbReference>
<dbReference type="Gene3D" id="3.90.1200.10">
    <property type="match status" value="1"/>
</dbReference>
<sequence length="284" mass="31706">MKGPGYGDGPPAGGILLLVRPDPLQILRRAGLSAQGLERLAGGDVSEVWRAGPYVLKLRRDPPPGMFEAEARGLYALMQAGARVPGIVWAGEEGLVLEYLPPTAPDWETFARTLAALHRLRPPAYGWDTPVFLGSFRLPEGTLEDWSLFWTEYRVRPLLEAAWGRLGELGPKVERSLQDPLPAEGPALLHGDLWHGNVHFSSGPVLLDPSAWWGERAVDLAMMRLFGGFPPEFWRYYRALYPVPAEVEGAIPRYQLYYLLAHVHFFGQAYLPALERTLLELGFR</sequence>
<proteinExistence type="inferred from homology"/>
<dbReference type="EMBL" id="QXDL01000007">
    <property type="protein sequence ID" value="RIH90529.1"/>
    <property type="molecule type" value="Genomic_DNA"/>
</dbReference>
<accession>A0A399F5H5</accession>
<reference evidence="2 3" key="1">
    <citation type="submission" date="2018-08" db="EMBL/GenBank/DDBJ databases">
        <title>Meiothermus terrae DSM 26712 genome sequencing project.</title>
        <authorList>
            <person name="Da Costa M.S."/>
            <person name="Albuquerque L."/>
            <person name="Raposo P."/>
            <person name="Froufe H.J.C."/>
            <person name="Barroso C.S."/>
            <person name="Egas C."/>
        </authorList>
    </citation>
    <scope>NUCLEOTIDE SEQUENCE [LARGE SCALE GENOMIC DNA]</scope>
    <source>
        <strain evidence="2 3">DSM 26712</strain>
    </source>
</reference>
<evidence type="ECO:0000313" key="2">
    <source>
        <dbReference type="EMBL" id="RIH90529.1"/>
    </source>
</evidence>
<dbReference type="PANTHER" id="PTHR12149">
    <property type="entry name" value="FRUCTOSAMINE 3 KINASE-RELATED PROTEIN"/>
    <property type="match status" value="1"/>
</dbReference>
<keyword evidence="1" id="KW-0808">Transferase</keyword>
<dbReference type="InterPro" id="IPR016477">
    <property type="entry name" value="Fructo-/Ketosamine-3-kinase"/>
</dbReference>
<dbReference type="Gene3D" id="3.30.200.20">
    <property type="entry name" value="Phosphorylase Kinase, domain 1"/>
    <property type="match status" value="1"/>
</dbReference>
<protein>
    <submittedName>
        <fullName evidence="2">Fructosamine kinase</fullName>
    </submittedName>
</protein>
<dbReference type="Proteomes" id="UP000265715">
    <property type="component" value="Unassembled WGS sequence"/>
</dbReference>
<dbReference type="Pfam" id="PF03881">
    <property type="entry name" value="Fructosamin_kin"/>
    <property type="match status" value="1"/>
</dbReference>
<dbReference type="PANTHER" id="PTHR12149:SF8">
    <property type="entry name" value="PROTEIN-RIBULOSAMINE 3-KINASE"/>
    <property type="match status" value="1"/>
</dbReference>
<keyword evidence="3" id="KW-1185">Reference proteome</keyword>
<dbReference type="GO" id="GO:0016301">
    <property type="term" value="F:kinase activity"/>
    <property type="evidence" value="ECO:0007669"/>
    <property type="project" value="UniProtKB-UniRule"/>
</dbReference>
<name>A0A399F5H5_9DEIN</name>
<comment type="similarity">
    <text evidence="1">Belongs to the fructosamine kinase family.</text>
</comment>
<comment type="caution">
    <text evidence="2">The sequence shown here is derived from an EMBL/GenBank/DDBJ whole genome shotgun (WGS) entry which is preliminary data.</text>
</comment>